<evidence type="ECO:0000313" key="8">
    <source>
        <dbReference type="EMBL" id="CAG8546655.1"/>
    </source>
</evidence>
<dbReference type="PANTHER" id="PTHR46621">
    <property type="entry name" value="SNRNA-ACTIVATING PROTEIN COMPLEX SUBUNIT 4"/>
    <property type="match status" value="1"/>
</dbReference>
<proteinExistence type="predicted"/>
<reference evidence="8" key="1">
    <citation type="submission" date="2021-06" db="EMBL/GenBank/DDBJ databases">
        <authorList>
            <person name="Kallberg Y."/>
            <person name="Tangrot J."/>
            <person name="Rosling A."/>
        </authorList>
    </citation>
    <scope>NUCLEOTIDE SEQUENCE</scope>
    <source>
        <strain evidence="8">CL551</strain>
    </source>
</reference>
<protein>
    <submittedName>
        <fullName evidence="8">13793_t:CDS:1</fullName>
    </submittedName>
</protein>
<dbReference type="AlphaFoldDB" id="A0A9N9AXY0"/>
<feature type="domain" description="HTH myb-type" evidence="7">
    <location>
        <begin position="139"/>
        <end position="195"/>
    </location>
</feature>
<keyword evidence="9" id="KW-1185">Reference proteome</keyword>
<dbReference type="GO" id="GO:0001006">
    <property type="term" value="F:RNA polymerase III type 3 promoter sequence-specific DNA binding"/>
    <property type="evidence" value="ECO:0007669"/>
    <property type="project" value="TreeGrafter"/>
</dbReference>
<dbReference type="PROSITE" id="PS50090">
    <property type="entry name" value="MYB_LIKE"/>
    <property type="match status" value="3"/>
</dbReference>
<sequence length="370" mass="42865">MPLFDDENKPWKQSEIDKLIKAVGVFGEDWRFISETTFSNQRSGLTIAEKWARIRSKLGVMEPQETISTKRKNDGDNGCPEIKKIRAKMSTIISLKIPEQADTSSTISTPEFSNSSVSTPSDYETDYQNHKTPAHQQKISTRTKMFWTAKEEDLLISSVEEYGTQWDSISKRIFKSRRNPNALALRYRQLQKKKRCRPVFACESSRNANGVFDKVETTTETNRLSVEKEQETLLSAISKTNSWSDSENEIIRMAVILHGEKDWDKVVQLLPHRNQMELALHWCKIKHKYLNVPSTLQVKPTNTPWTEEEECILSFGIAFEGFVKWNKVAIELPNHNLADMILRWDVLTSRKEKRNYDNHEHKSRNGKSNI</sequence>
<evidence type="ECO:0000259" key="6">
    <source>
        <dbReference type="PROSITE" id="PS50090"/>
    </source>
</evidence>
<dbReference type="SMART" id="SM00717">
    <property type="entry name" value="SANT"/>
    <property type="match status" value="4"/>
</dbReference>
<dbReference type="OrthoDB" id="2143914at2759"/>
<dbReference type="InterPro" id="IPR017930">
    <property type="entry name" value="Myb_dom"/>
</dbReference>
<dbReference type="CDD" id="cd00167">
    <property type="entry name" value="SANT"/>
    <property type="match status" value="3"/>
</dbReference>
<dbReference type="Pfam" id="PF00249">
    <property type="entry name" value="Myb_DNA-binding"/>
    <property type="match status" value="2"/>
</dbReference>
<evidence type="ECO:0000256" key="1">
    <source>
        <dbReference type="ARBA" id="ARBA00023015"/>
    </source>
</evidence>
<dbReference type="GO" id="GO:0000978">
    <property type="term" value="F:RNA polymerase II cis-regulatory region sequence-specific DNA binding"/>
    <property type="evidence" value="ECO:0007669"/>
    <property type="project" value="TreeGrafter"/>
</dbReference>
<keyword evidence="3" id="KW-0804">Transcription</keyword>
<keyword evidence="1" id="KW-0805">Transcription regulation</keyword>
<dbReference type="GO" id="GO:0042795">
    <property type="term" value="P:snRNA transcription by RNA polymerase II"/>
    <property type="evidence" value="ECO:0007669"/>
    <property type="project" value="TreeGrafter"/>
</dbReference>
<evidence type="ECO:0000256" key="4">
    <source>
        <dbReference type="ARBA" id="ARBA00023242"/>
    </source>
</evidence>
<dbReference type="SUPFAM" id="SSF46689">
    <property type="entry name" value="Homeodomain-like"/>
    <property type="match status" value="4"/>
</dbReference>
<dbReference type="InterPro" id="IPR009057">
    <property type="entry name" value="Homeodomain-like_sf"/>
</dbReference>
<dbReference type="InterPro" id="IPR051575">
    <property type="entry name" value="Myb-like_DNA-bd"/>
</dbReference>
<evidence type="ECO:0000259" key="7">
    <source>
        <dbReference type="PROSITE" id="PS51294"/>
    </source>
</evidence>
<dbReference type="Proteomes" id="UP000789342">
    <property type="component" value="Unassembled WGS sequence"/>
</dbReference>
<dbReference type="PANTHER" id="PTHR46621:SF1">
    <property type="entry name" value="SNRNA-ACTIVATING PROTEIN COMPLEX SUBUNIT 4"/>
    <property type="match status" value="1"/>
</dbReference>
<evidence type="ECO:0000256" key="3">
    <source>
        <dbReference type="ARBA" id="ARBA00023163"/>
    </source>
</evidence>
<feature type="domain" description="Myb-like" evidence="6">
    <location>
        <begin position="239"/>
        <end position="286"/>
    </location>
</feature>
<evidence type="ECO:0000313" key="9">
    <source>
        <dbReference type="Proteomes" id="UP000789342"/>
    </source>
</evidence>
<feature type="domain" description="HTH myb-type" evidence="7">
    <location>
        <begin position="239"/>
        <end position="290"/>
    </location>
</feature>
<dbReference type="InterPro" id="IPR001005">
    <property type="entry name" value="SANT/Myb"/>
</dbReference>
<evidence type="ECO:0000256" key="5">
    <source>
        <dbReference type="SAM" id="MobiDB-lite"/>
    </source>
</evidence>
<dbReference type="GO" id="GO:0042796">
    <property type="term" value="P:snRNA transcription by RNA polymerase III"/>
    <property type="evidence" value="ECO:0007669"/>
    <property type="project" value="TreeGrafter"/>
</dbReference>
<feature type="region of interest" description="Disordered" evidence="5">
    <location>
        <begin position="100"/>
        <end position="136"/>
    </location>
</feature>
<name>A0A9N9AXY0_9GLOM</name>
<evidence type="ECO:0000256" key="2">
    <source>
        <dbReference type="ARBA" id="ARBA00023125"/>
    </source>
</evidence>
<gene>
    <name evidence="8" type="ORF">AMORRO_LOCUS5379</name>
</gene>
<comment type="caution">
    <text evidence="8">The sequence shown here is derived from an EMBL/GenBank/DDBJ whole genome shotgun (WGS) entry which is preliminary data.</text>
</comment>
<keyword evidence="2" id="KW-0238">DNA-binding</keyword>
<organism evidence="8 9">
    <name type="scientific">Acaulospora morrowiae</name>
    <dbReference type="NCBI Taxonomy" id="94023"/>
    <lineage>
        <taxon>Eukaryota</taxon>
        <taxon>Fungi</taxon>
        <taxon>Fungi incertae sedis</taxon>
        <taxon>Mucoromycota</taxon>
        <taxon>Glomeromycotina</taxon>
        <taxon>Glomeromycetes</taxon>
        <taxon>Diversisporales</taxon>
        <taxon>Acaulosporaceae</taxon>
        <taxon>Acaulospora</taxon>
    </lineage>
</organism>
<feature type="domain" description="Myb-like" evidence="6">
    <location>
        <begin position="147"/>
        <end position="191"/>
    </location>
</feature>
<dbReference type="Gene3D" id="1.10.10.60">
    <property type="entry name" value="Homeodomain-like"/>
    <property type="match status" value="3"/>
</dbReference>
<feature type="domain" description="Myb-like" evidence="6">
    <location>
        <begin position="10"/>
        <end position="55"/>
    </location>
</feature>
<dbReference type="PROSITE" id="PS51294">
    <property type="entry name" value="HTH_MYB"/>
    <property type="match status" value="2"/>
</dbReference>
<feature type="compositionally biased region" description="Polar residues" evidence="5">
    <location>
        <begin position="101"/>
        <end position="122"/>
    </location>
</feature>
<dbReference type="GO" id="GO:0019185">
    <property type="term" value="C:snRNA-activating protein complex"/>
    <property type="evidence" value="ECO:0007669"/>
    <property type="project" value="TreeGrafter"/>
</dbReference>
<dbReference type="EMBL" id="CAJVPV010003225">
    <property type="protein sequence ID" value="CAG8546655.1"/>
    <property type="molecule type" value="Genomic_DNA"/>
</dbReference>
<keyword evidence="4" id="KW-0539">Nucleus</keyword>
<accession>A0A9N9AXY0</accession>